<dbReference type="OrthoDB" id="9032887at2"/>
<sequence>MSDFIQESCKGHTIDLHAIPVSRIVTRLSALDGYVAIVQIVRNDEVLTDRHLPRFSERWTSATEARWDAVEYAVKSD</sequence>
<gene>
    <name evidence="1" type="ORF">JAO13_17505</name>
</gene>
<dbReference type="Proteomes" id="UP000645612">
    <property type="component" value="Unassembled WGS sequence"/>
</dbReference>
<reference evidence="1" key="1">
    <citation type="submission" date="2020-12" db="EMBL/GenBank/DDBJ databases">
        <title>Burkholderia cepacia complex in Mexico.</title>
        <authorList>
            <person name="Estrada P."/>
        </authorList>
    </citation>
    <scope>NUCLEOTIDE SEQUENCE</scope>
    <source>
        <strain evidence="1">871</strain>
    </source>
</reference>
<organism evidence="1 2">
    <name type="scientific">Burkholderia cepacia</name>
    <name type="common">Pseudomonas cepacia</name>
    <dbReference type="NCBI Taxonomy" id="292"/>
    <lineage>
        <taxon>Bacteria</taxon>
        <taxon>Pseudomonadati</taxon>
        <taxon>Pseudomonadota</taxon>
        <taxon>Betaproteobacteria</taxon>
        <taxon>Burkholderiales</taxon>
        <taxon>Burkholderiaceae</taxon>
        <taxon>Burkholderia</taxon>
        <taxon>Burkholderia cepacia complex</taxon>
    </lineage>
</organism>
<name>A0A8I1AV06_BURCE</name>
<dbReference type="AlphaFoldDB" id="A0A8I1AV06"/>
<proteinExistence type="predicted"/>
<evidence type="ECO:0000313" key="1">
    <source>
        <dbReference type="EMBL" id="MBH9698238.1"/>
    </source>
</evidence>
<accession>A0A8I1AV06</accession>
<comment type="caution">
    <text evidence="1">The sequence shown here is derived from an EMBL/GenBank/DDBJ whole genome shotgun (WGS) entry which is preliminary data.</text>
</comment>
<dbReference type="EMBL" id="JAEDXG010000015">
    <property type="protein sequence ID" value="MBH9698238.1"/>
    <property type="molecule type" value="Genomic_DNA"/>
</dbReference>
<evidence type="ECO:0000313" key="2">
    <source>
        <dbReference type="Proteomes" id="UP000645612"/>
    </source>
</evidence>
<protein>
    <submittedName>
        <fullName evidence="1">Uncharacterized protein</fullName>
    </submittedName>
</protein>